<accession>A0A3M7QLF8</accession>
<reference evidence="1 2" key="1">
    <citation type="journal article" date="2018" name="Sci. Rep.">
        <title>Genomic signatures of local adaptation to the degree of environmental predictability in rotifers.</title>
        <authorList>
            <person name="Franch-Gras L."/>
            <person name="Hahn C."/>
            <person name="Garcia-Roger E.M."/>
            <person name="Carmona M.J."/>
            <person name="Serra M."/>
            <person name="Gomez A."/>
        </authorList>
    </citation>
    <scope>NUCLEOTIDE SEQUENCE [LARGE SCALE GENOMIC DNA]</scope>
    <source>
        <strain evidence="1">HYR1</strain>
    </source>
</reference>
<protein>
    <submittedName>
        <fullName evidence="1">Uncharacterized protein</fullName>
    </submittedName>
</protein>
<evidence type="ECO:0000313" key="2">
    <source>
        <dbReference type="Proteomes" id="UP000276133"/>
    </source>
</evidence>
<evidence type="ECO:0000313" key="1">
    <source>
        <dbReference type="EMBL" id="RNA12286.1"/>
    </source>
</evidence>
<gene>
    <name evidence="1" type="ORF">BpHYR1_050641</name>
</gene>
<comment type="caution">
    <text evidence="1">The sequence shown here is derived from an EMBL/GenBank/DDBJ whole genome shotgun (WGS) entry which is preliminary data.</text>
</comment>
<name>A0A3M7QLF8_BRAPC</name>
<proteinExistence type="predicted"/>
<keyword evidence="2" id="KW-1185">Reference proteome</keyword>
<organism evidence="1 2">
    <name type="scientific">Brachionus plicatilis</name>
    <name type="common">Marine rotifer</name>
    <name type="synonym">Brachionus muelleri</name>
    <dbReference type="NCBI Taxonomy" id="10195"/>
    <lineage>
        <taxon>Eukaryota</taxon>
        <taxon>Metazoa</taxon>
        <taxon>Spiralia</taxon>
        <taxon>Gnathifera</taxon>
        <taxon>Rotifera</taxon>
        <taxon>Eurotatoria</taxon>
        <taxon>Monogononta</taxon>
        <taxon>Pseudotrocha</taxon>
        <taxon>Ploima</taxon>
        <taxon>Brachionidae</taxon>
        <taxon>Brachionus</taxon>
    </lineage>
</organism>
<dbReference type="EMBL" id="REGN01005726">
    <property type="protein sequence ID" value="RNA12286.1"/>
    <property type="molecule type" value="Genomic_DNA"/>
</dbReference>
<sequence length="190" mass="22963">MLNLFFSIFFQDFQEIIDVYYLLDKFRAIQNFHTVKMFRKQIRNLGSKNPINKKTIFISSFSNNKTKESLSSWISKKRILENFFEKPLFLNYGISPSELSPLILNWNLLKFGTKDTELNTLRKNYEIFYIQEKLKIEQLVFDDIYLKKFKNKKIKEIFFHFDKFLNLHFDTKSLILMHRFLSQGIKVSIN</sequence>
<dbReference type="AlphaFoldDB" id="A0A3M7QLF8"/>
<dbReference type="Proteomes" id="UP000276133">
    <property type="component" value="Unassembled WGS sequence"/>
</dbReference>